<dbReference type="AlphaFoldDB" id="A0AAN9BHZ7"/>
<comment type="caution">
    <text evidence="1">The sequence shown here is derived from an EMBL/GenBank/DDBJ whole genome shotgun (WGS) entry which is preliminary data.</text>
</comment>
<keyword evidence="2" id="KW-1185">Reference proteome</keyword>
<gene>
    <name evidence="1" type="ORF">V1264_017889</name>
</gene>
<dbReference type="EMBL" id="JBAMIC010000007">
    <property type="protein sequence ID" value="KAK7106661.1"/>
    <property type="molecule type" value="Genomic_DNA"/>
</dbReference>
<evidence type="ECO:0000313" key="2">
    <source>
        <dbReference type="Proteomes" id="UP001374579"/>
    </source>
</evidence>
<evidence type="ECO:0000313" key="1">
    <source>
        <dbReference type="EMBL" id="KAK7106661.1"/>
    </source>
</evidence>
<protein>
    <submittedName>
        <fullName evidence="1">Uncharacterized protein</fullName>
    </submittedName>
</protein>
<name>A0AAN9BHZ7_9CAEN</name>
<proteinExistence type="predicted"/>
<accession>A0AAN9BHZ7</accession>
<reference evidence="1 2" key="1">
    <citation type="submission" date="2024-02" db="EMBL/GenBank/DDBJ databases">
        <title>Chromosome-scale genome assembly of the rough periwinkle Littorina saxatilis.</title>
        <authorList>
            <person name="De Jode A."/>
            <person name="Faria R."/>
            <person name="Formenti G."/>
            <person name="Sims Y."/>
            <person name="Smith T.P."/>
            <person name="Tracey A."/>
            <person name="Wood J.M.D."/>
            <person name="Zagrodzka Z.B."/>
            <person name="Johannesson K."/>
            <person name="Butlin R.K."/>
            <person name="Leder E.H."/>
        </authorList>
    </citation>
    <scope>NUCLEOTIDE SEQUENCE [LARGE SCALE GENOMIC DNA]</scope>
    <source>
        <strain evidence="1">Snail1</strain>
        <tissue evidence="1">Muscle</tissue>
    </source>
</reference>
<dbReference type="Proteomes" id="UP001374579">
    <property type="component" value="Unassembled WGS sequence"/>
</dbReference>
<sequence length="147" mass="15672">MGVNESKIYNDTGDTVCITTYNYSDTAYWIYRDARQVPDNGTPITVDGLAGGKAIKVAVIYNKFVDGEQFVCDLFSVEDGCSLTIKGLTKGAGVTAYSGRGVERLANGMVISLNGDLGKTFGNLLDMALTAGLSKIIPAIDLLDLFL</sequence>
<organism evidence="1 2">
    <name type="scientific">Littorina saxatilis</name>
    <dbReference type="NCBI Taxonomy" id="31220"/>
    <lineage>
        <taxon>Eukaryota</taxon>
        <taxon>Metazoa</taxon>
        <taxon>Spiralia</taxon>
        <taxon>Lophotrochozoa</taxon>
        <taxon>Mollusca</taxon>
        <taxon>Gastropoda</taxon>
        <taxon>Caenogastropoda</taxon>
        <taxon>Littorinimorpha</taxon>
        <taxon>Littorinoidea</taxon>
        <taxon>Littorinidae</taxon>
        <taxon>Littorina</taxon>
    </lineage>
</organism>